<evidence type="ECO:0000256" key="1">
    <source>
        <dbReference type="SAM" id="MobiDB-lite"/>
    </source>
</evidence>
<dbReference type="Proteomes" id="UP001634394">
    <property type="component" value="Unassembled WGS sequence"/>
</dbReference>
<comment type="caution">
    <text evidence="2">The sequence shown here is derived from an EMBL/GenBank/DDBJ whole genome shotgun (WGS) entry which is preliminary data.</text>
</comment>
<evidence type="ECO:0000313" key="3">
    <source>
        <dbReference type="Proteomes" id="UP001634394"/>
    </source>
</evidence>
<keyword evidence="3" id="KW-1185">Reference proteome</keyword>
<protein>
    <submittedName>
        <fullName evidence="2">Uncharacterized protein</fullName>
    </submittedName>
</protein>
<dbReference type="AlphaFoldDB" id="A0ABD3TIE2"/>
<proteinExistence type="predicted"/>
<dbReference type="Gene3D" id="3.30.70.2760">
    <property type="match status" value="1"/>
</dbReference>
<reference evidence="2 3" key="1">
    <citation type="submission" date="2024-11" db="EMBL/GenBank/DDBJ databases">
        <title>Chromosome-level genome assembly of the freshwater bivalve Anodonta woodiana.</title>
        <authorList>
            <person name="Chen X."/>
        </authorList>
    </citation>
    <scope>NUCLEOTIDE SEQUENCE [LARGE SCALE GENOMIC DNA]</scope>
    <source>
        <strain evidence="2">MN2024</strain>
        <tissue evidence="2">Gills</tissue>
    </source>
</reference>
<feature type="region of interest" description="Disordered" evidence="1">
    <location>
        <begin position="1"/>
        <end position="31"/>
    </location>
</feature>
<accession>A0ABD3TIE2</accession>
<feature type="compositionally biased region" description="Basic and acidic residues" evidence="1">
    <location>
        <begin position="8"/>
        <end position="28"/>
    </location>
</feature>
<dbReference type="EMBL" id="JBJQND010000018">
    <property type="protein sequence ID" value="KAL3836809.1"/>
    <property type="molecule type" value="Genomic_DNA"/>
</dbReference>
<evidence type="ECO:0000313" key="2">
    <source>
        <dbReference type="EMBL" id="KAL3836809.1"/>
    </source>
</evidence>
<sequence length="127" mass="14939">MNDVEATDVGKEINDIEGTHSEVQRENKATQTEYPATMMKKDLEEWLGNTKLPDDIYIKKKGDSQNEIAGDQTFKEVVRIQVETFDYGKKAYDPVEQMYFYRKGEIKKLKKLERKEVNILIIFKYHV</sequence>
<gene>
    <name evidence="2" type="ORF">ACJMK2_022222</name>
</gene>
<name>A0ABD3TIE2_SINWO</name>
<organism evidence="2 3">
    <name type="scientific">Sinanodonta woodiana</name>
    <name type="common">Chinese pond mussel</name>
    <name type="synonym">Anodonta woodiana</name>
    <dbReference type="NCBI Taxonomy" id="1069815"/>
    <lineage>
        <taxon>Eukaryota</taxon>
        <taxon>Metazoa</taxon>
        <taxon>Spiralia</taxon>
        <taxon>Lophotrochozoa</taxon>
        <taxon>Mollusca</taxon>
        <taxon>Bivalvia</taxon>
        <taxon>Autobranchia</taxon>
        <taxon>Heteroconchia</taxon>
        <taxon>Palaeoheterodonta</taxon>
        <taxon>Unionida</taxon>
        <taxon>Unionoidea</taxon>
        <taxon>Unionidae</taxon>
        <taxon>Unioninae</taxon>
        <taxon>Sinanodonta</taxon>
    </lineage>
</organism>